<organism evidence="1 2">
    <name type="scientific">Rhizobium phage RHph_I1_6</name>
    <dbReference type="NCBI Taxonomy" id="2509728"/>
    <lineage>
        <taxon>Viruses</taxon>
        <taxon>Duplodnaviria</taxon>
        <taxon>Heunggongvirae</taxon>
        <taxon>Uroviricota</taxon>
        <taxon>Caudoviricetes</taxon>
        <taxon>Schitoviridae</taxon>
        <taxon>Demetervirinae</taxon>
        <taxon>Cyamitesvirus</taxon>
        <taxon>Cyamitesvirus I16</taxon>
    </lineage>
</organism>
<accession>A0A7S5RFF2</accession>
<dbReference type="EMBL" id="MN988555">
    <property type="protein sequence ID" value="QIG76541.1"/>
    <property type="molecule type" value="Genomic_DNA"/>
</dbReference>
<proteinExistence type="predicted"/>
<evidence type="ECO:0000313" key="1">
    <source>
        <dbReference type="EMBL" id="QIG76541.1"/>
    </source>
</evidence>
<sequence length="67" mass="7633">MTAQEEINATERWIDLRKRLAIKLLDTVQHAVVQLEAGATFDSYSFVTVMNISDYCDKVLLGTKEKN</sequence>
<name>A0A7S5RFF2_9CAUD</name>
<gene>
    <name evidence="1" type="ORF">EVC27_016</name>
</gene>
<reference evidence="1" key="1">
    <citation type="submission" date="2020-01" db="EMBL/GenBank/DDBJ databases">
        <title>Patterns of diversity and host range of bacteriophage communities associated with bean-nodulatin bacteria.</title>
        <authorList>
            <person name="Vann Cauwenberghe J."/>
            <person name="Santamaria R.I."/>
            <person name="Bustos P."/>
            <person name="Juarez S."/>
            <person name="Gonzalez V."/>
        </authorList>
    </citation>
    <scope>NUCLEOTIDE SEQUENCE</scope>
</reference>
<dbReference type="Proteomes" id="UP000626490">
    <property type="component" value="Segment"/>
</dbReference>
<evidence type="ECO:0000313" key="2">
    <source>
        <dbReference type="Proteomes" id="UP000626490"/>
    </source>
</evidence>
<protein>
    <submittedName>
        <fullName evidence="1">Uncharacterized protein</fullName>
    </submittedName>
</protein>
<keyword evidence="2" id="KW-1185">Reference proteome</keyword>